<evidence type="ECO:0000256" key="6">
    <source>
        <dbReference type="ARBA" id="ARBA00022825"/>
    </source>
</evidence>
<dbReference type="eggNOG" id="KOG2100">
    <property type="taxonomic scope" value="Eukaryota"/>
</dbReference>
<dbReference type="InterPro" id="IPR002469">
    <property type="entry name" value="Peptidase_S9B_N"/>
</dbReference>
<keyword evidence="8" id="KW-1133">Transmembrane helix</keyword>
<dbReference type="STRING" id="691883.A0A058ZAC3"/>
<dbReference type="RefSeq" id="XP_009494407.1">
    <property type="nucleotide sequence ID" value="XM_009496132.1"/>
</dbReference>
<evidence type="ECO:0000256" key="2">
    <source>
        <dbReference type="ARBA" id="ARBA00022438"/>
    </source>
</evidence>
<protein>
    <recommendedName>
        <fullName evidence="16">Dipeptidyl-peptidase IV</fullName>
    </recommendedName>
</protein>
<comment type="subcellular location">
    <subcellularLocation>
        <location evidence="11">Endomembrane system</location>
        <topology evidence="11">Single-pass membrane protein</topology>
    </subcellularLocation>
    <subcellularLocation>
        <location evidence="1">Membrane</location>
        <topology evidence="1">Single-pass type II membrane protein</topology>
    </subcellularLocation>
</comment>
<evidence type="ECO:0000256" key="8">
    <source>
        <dbReference type="ARBA" id="ARBA00022989"/>
    </source>
</evidence>
<evidence type="ECO:0000259" key="13">
    <source>
        <dbReference type="Pfam" id="PF00930"/>
    </source>
</evidence>
<dbReference type="GO" id="GO:0008239">
    <property type="term" value="F:dipeptidyl-peptidase activity"/>
    <property type="evidence" value="ECO:0007669"/>
    <property type="project" value="TreeGrafter"/>
</dbReference>
<dbReference type="OrthoDB" id="16520at2759"/>
<keyword evidence="15" id="KW-1185">Reference proteome</keyword>
<evidence type="ECO:0000259" key="12">
    <source>
        <dbReference type="Pfam" id="PF00326"/>
    </source>
</evidence>
<dbReference type="SUPFAM" id="SSF82171">
    <property type="entry name" value="DPP6 N-terminal domain-like"/>
    <property type="match status" value="1"/>
</dbReference>
<dbReference type="Proteomes" id="UP000030693">
    <property type="component" value="Unassembled WGS sequence"/>
</dbReference>
<dbReference type="SUPFAM" id="SSF53474">
    <property type="entry name" value="alpha/beta-Hydrolases"/>
    <property type="match status" value="1"/>
</dbReference>
<feature type="domain" description="Peptidase S9 prolyl oligopeptidase catalytic" evidence="12">
    <location>
        <begin position="528"/>
        <end position="729"/>
    </location>
</feature>
<keyword evidence="2" id="KW-0031">Aminopeptidase</keyword>
<gene>
    <name evidence="14" type="ORF">H696_02230</name>
</gene>
<dbReference type="GO" id="GO:0012505">
    <property type="term" value="C:endomembrane system"/>
    <property type="evidence" value="ECO:0007669"/>
    <property type="project" value="UniProtKB-SubCell"/>
</dbReference>
<evidence type="ECO:0000256" key="3">
    <source>
        <dbReference type="ARBA" id="ARBA00022670"/>
    </source>
</evidence>
<dbReference type="GO" id="GO:0008236">
    <property type="term" value="F:serine-type peptidase activity"/>
    <property type="evidence" value="ECO:0007669"/>
    <property type="project" value="UniProtKB-KW"/>
</dbReference>
<dbReference type="Gene3D" id="2.140.10.30">
    <property type="entry name" value="Dipeptidylpeptidase IV, N-terminal domain"/>
    <property type="match status" value="1"/>
</dbReference>
<dbReference type="InterPro" id="IPR001375">
    <property type="entry name" value="Peptidase_S9_cat"/>
</dbReference>
<dbReference type="FunFam" id="3.40.50.1820:FF:000003">
    <property type="entry name" value="Dipeptidyl peptidase 4"/>
    <property type="match status" value="1"/>
</dbReference>
<dbReference type="GO" id="GO:0005886">
    <property type="term" value="C:plasma membrane"/>
    <property type="evidence" value="ECO:0007669"/>
    <property type="project" value="TreeGrafter"/>
</dbReference>
<accession>A0A058ZAC3</accession>
<dbReference type="InterPro" id="IPR050278">
    <property type="entry name" value="Serine_Prot_S9B/DPPIV"/>
</dbReference>
<dbReference type="GO" id="GO:0006508">
    <property type="term" value="P:proteolysis"/>
    <property type="evidence" value="ECO:0007669"/>
    <property type="project" value="UniProtKB-KW"/>
</dbReference>
<sequence>MGNVRRSSIEWVPSSSYGTEFGFNDIFNSTFQPVTTSVRWVSGSVSTHRDASGNIMLTRFPTVEPEVFLEAASVINPDTNEPLSFFNYWISPDEQFVLLATERVGVWRHSFTAFYFVHSMVDGTTRKLDAERLQHVSWAPTGHRLVFVKGNDIFLLKDVSGNLSDTDRVTHDGSLNILNGVPSWVYEEQVFGHAHSIWWNTDGTQFAFMRSDETDVPTFHLTRYGNTDYPSHTPVKYPKVGYPNPIVQMSIMDVDSGTIANVDFERDDEFIIVDVAWSNPARMVVRVTDRIQTQADLYTVSHERPTAQQISSQARAKGWVDYFSILTVPATDAAAERYVDIIEVNGYNHLALFSFDSPKPVRHLTSGEWEVTAYAAFDPETGTIFYFSTENGAIERNLYSVNLDASIPKRHITAEQPGWYTASFSPDAKFYLLNYRGPSVPTQHIYSTADPAFRHVVQENRALAELLSTYAMPQVHYTKLRIGDYDLDVSLTAPAGFDFNSSKKHPMLLHVYGGPDSQMVTREFPANDWHTYLVSSLGYIIVRADARGTRGRGNVFKNSVYLNLGDYEVADQIAVAEHFSKARYVDPKRVFVWGWSYGGYMTSKILERDAGSIIRKGVAVAPVTDWRFYDTIYTERFMSTPQLNGEKYKSSALTKFDSFKNVDYFLIHGTDDDNVHFQQAVVFSNNLTQASVRFEQHYYTDSDHRVNTGARTQPDLYSRITDFLEEKVGVAEEL</sequence>
<evidence type="ECO:0000256" key="10">
    <source>
        <dbReference type="ARBA" id="ARBA00023180"/>
    </source>
</evidence>
<evidence type="ECO:0000313" key="14">
    <source>
        <dbReference type="EMBL" id="KCV71284.1"/>
    </source>
</evidence>
<organism evidence="14">
    <name type="scientific">Fonticula alba</name>
    <name type="common">Slime mold</name>
    <dbReference type="NCBI Taxonomy" id="691883"/>
    <lineage>
        <taxon>Eukaryota</taxon>
        <taxon>Rotosphaerida</taxon>
        <taxon>Fonticulaceae</taxon>
        <taxon>Fonticula</taxon>
    </lineage>
</organism>
<evidence type="ECO:0000313" key="15">
    <source>
        <dbReference type="Proteomes" id="UP000030693"/>
    </source>
</evidence>
<dbReference type="EMBL" id="KB932203">
    <property type="protein sequence ID" value="KCV71284.1"/>
    <property type="molecule type" value="Genomic_DNA"/>
</dbReference>
<reference evidence="14" key="1">
    <citation type="submission" date="2013-04" db="EMBL/GenBank/DDBJ databases">
        <title>The Genome Sequence of Fonticula alba ATCC 38817.</title>
        <authorList>
            <consortium name="The Broad Institute Genomics Platform"/>
            <person name="Russ C."/>
            <person name="Cuomo C."/>
            <person name="Burger G."/>
            <person name="Gray M.W."/>
            <person name="Holland P.W.H."/>
            <person name="King N."/>
            <person name="Lang F.B.F."/>
            <person name="Roger A.J."/>
            <person name="Ruiz-Trillo I."/>
            <person name="Brown M."/>
            <person name="Walker B."/>
            <person name="Young S."/>
            <person name="Zeng Q."/>
            <person name="Gargeya S."/>
            <person name="Fitzgerald M."/>
            <person name="Haas B."/>
            <person name="Abouelleil A."/>
            <person name="Allen A.W."/>
            <person name="Alvarado L."/>
            <person name="Arachchi H.M."/>
            <person name="Berlin A.M."/>
            <person name="Chapman S.B."/>
            <person name="Gainer-Dewar J."/>
            <person name="Goldberg J."/>
            <person name="Griggs A."/>
            <person name="Gujja S."/>
            <person name="Hansen M."/>
            <person name="Howarth C."/>
            <person name="Imamovic A."/>
            <person name="Ireland A."/>
            <person name="Larimer J."/>
            <person name="McCowan C."/>
            <person name="Murphy C."/>
            <person name="Pearson M."/>
            <person name="Poon T.W."/>
            <person name="Priest M."/>
            <person name="Roberts A."/>
            <person name="Saif S."/>
            <person name="Shea T."/>
            <person name="Sisk P."/>
            <person name="Sykes S."/>
            <person name="Wortman J."/>
            <person name="Nusbaum C."/>
            <person name="Birren B."/>
        </authorList>
    </citation>
    <scope>NUCLEOTIDE SEQUENCE [LARGE SCALE GENOMIC DNA]</scope>
    <source>
        <strain evidence="14">ATCC 38817</strain>
    </source>
</reference>
<evidence type="ECO:0000256" key="11">
    <source>
        <dbReference type="ARBA" id="ARBA00037847"/>
    </source>
</evidence>
<dbReference type="PANTHER" id="PTHR11731">
    <property type="entry name" value="PROTEASE FAMILY S9B,C DIPEPTIDYL-PEPTIDASE IV-RELATED"/>
    <property type="match status" value="1"/>
</dbReference>
<evidence type="ECO:0000256" key="1">
    <source>
        <dbReference type="ARBA" id="ARBA00004606"/>
    </source>
</evidence>
<feature type="domain" description="Dipeptidylpeptidase IV N-terminal" evidence="13">
    <location>
        <begin position="91"/>
        <end position="442"/>
    </location>
</feature>
<dbReference type="AlphaFoldDB" id="A0A058ZAC3"/>
<keyword evidence="6" id="KW-0720">Serine protease</keyword>
<keyword evidence="5" id="KW-0378">Hydrolase</keyword>
<keyword evidence="4" id="KW-0812">Transmembrane</keyword>
<keyword evidence="9" id="KW-0472">Membrane</keyword>
<evidence type="ECO:0000256" key="4">
    <source>
        <dbReference type="ARBA" id="ARBA00022692"/>
    </source>
</evidence>
<evidence type="ECO:0000256" key="9">
    <source>
        <dbReference type="ARBA" id="ARBA00023136"/>
    </source>
</evidence>
<dbReference type="PANTHER" id="PTHR11731:SF200">
    <property type="entry name" value="DIPEPTIDYL PEPTIDASE 10, ISOFORM B"/>
    <property type="match status" value="1"/>
</dbReference>
<keyword evidence="3" id="KW-0645">Protease</keyword>
<name>A0A058ZAC3_FONAL</name>
<evidence type="ECO:0000256" key="5">
    <source>
        <dbReference type="ARBA" id="ARBA00022801"/>
    </source>
</evidence>
<dbReference type="Pfam" id="PF00326">
    <property type="entry name" value="Peptidase_S9"/>
    <property type="match status" value="1"/>
</dbReference>
<dbReference type="InterPro" id="IPR029058">
    <property type="entry name" value="AB_hydrolase_fold"/>
</dbReference>
<dbReference type="GO" id="GO:0004177">
    <property type="term" value="F:aminopeptidase activity"/>
    <property type="evidence" value="ECO:0007669"/>
    <property type="project" value="UniProtKB-KW"/>
</dbReference>
<dbReference type="Gene3D" id="3.40.50.1820">
    <property type="entry name" value="alpha/beta hydrolase"/>
    <property type="match status" value="1"/>
</dbReference>
<dbReference type="OMA" id="MRTPQEN"/>
<keyword evidence="10" id="KW-0325">Glycoprotein</keyword>
<proteinExistence type="predicted"/>
<keyword evidence="7" id="KW-0735">Signal-anchor</keyword>
<evidence type="ECO:0000256" key="7">
    <source>
        <dbReference type="ARBA" id="ARBA00022968"/>
    </source>
</evidence>
<dbReference type="GeneID" id="20526955"/>
<dbReference type="Pfam" id="PF00930">
    <property type="entry name" value="DPPIV_N"/>
    <property type="match status" value="1"/>
</dbReference>
<evidence type="ECO:0008006" key="16">
    <source>
        <dbReference type="Google" id="ProtNLM"/>
    </source>
</evidence>